<evidence type="ECO:0000256" key="1">
    <source>
        <dbReference type="ARBA" id="ARBA00022927"/>
    </source>
</evidence>
<dbReference type="Gene3D" id="1.20.5.110">
    <property type="match status" value="1"/>
</dbReference>
<keyword evidence="1" id="KW-0813">Transport</keyword>
<dbReference type="Pfam" id="PF05739">
    <property type="entry name" value="SNARE"/>
    <property type="match status" value="1"/>
</dbReference>
<gene>
    <name evidence="5" type="ORF">Syun_027145</name>
</gene>
<dbReference type="GO" id="GO:0015031">
    <property type="term" value="P:protein transport"/>
    <property type="evidence" value="ECO:0007669"/>
    <property type="project" value="UniProtKB-KW"/>
</dbReference>
<feature type="region of interest" description="Disordered" evidence="2">
    <location>
        <begin position="291"/>
        <end position="326"/>
    </location>
</feature>
<dbReference type="SUPFAM" id="SSF47661">
    <property type="entry name" value="t-snare proteins"/>
    <property type="match status" value="1"/>
</dbReference>
<dbReference type="GO" id="GO:0016020">
    <property type="term" value="C:membrane"/>
    <property type="evidence" value="ECO:0007669"/>
    <property type="project" value="InterPro"/>
</dbReference>
<keyword evidence="3" id="KW-1133">Transmembrane helix</keyword>
<reference evidence="5 6" key="1">
    <citation type="submission" date="2024-01" db="EMBL/GenBank/DDBJ databases">
        <title>Genome assemblies of Stephania.</title>
        <authorList>
            <person name="Yang L."/>
        </authorList>
    </citation>
    <scope>NUCLEOTIDE SEQUENCE [LARGE SCALE GENOMIC DNA]</scope>
    <source>
        <strain evidence="5">YNDBR</strain>
        <tissue evidence="5">Leaf</tissue>
    </source>
</reference>
<dbReference type="Pfam" id="PF08276">
    <property type="entry name" value="PAN_2"/>
    <property type="match status" value="1"/>
</dbReference>
<dbReference type="CDD" id="cd01098">
    <property type="entry name" value="PAN_AP_plant"/>
    <property type="match status" value="1"/>
</dbReference>
<evidence type="ECO:0000256" key="2">
    <source>
        <dbReference type="SAM" id="MobiDB-lite"/>
    </source>
</evidence>
<dbReference type="EMBL" id="JBBNAF010000012">
    <property type="protein sequence ID" value="KAK9092234.1"/>
    <property type="molecule type" value="Genomic_DNA"/>
</dbReference>
<feature type="transmembrane region" description="Helical" evidence="3">
    <location>
        <begin position="108"/>
        <end position="129"/>
    </location>
</feature>
<dbReference type="InterPro" id="IPR010989">
    <property type="entry name" value="SNARE"/>
</dbReference>
<dbReference type="PANTHER" id="PTHR32444:SF63">
    <property type="entry name" value="G-TYPE LECTIN S-RECEPTOR-LIKE SERINE_THREONINE-PROTEIN KINASE RKS1"/>
    <property type="match status" value="1"/>
</dbReference>
<feature type="compositionally biased region" description="Pro residues" evidence="2">
    <location>
        <begin position="146"/>
        <end position="156"/>
    </location>
</feature>
<feature type="compositionally biased region" description="Gly residues" evidence="2">
    <location>
        <begin position="302"/>
        <end position="313"/>
    </location>
</feature>
<evidence type="ECO:0000313" key="5">
    <source>
        <dbReference type="EMBL" id="KAK9092234.1"/>
    </source>
</evidence>
<feature type="region of interest" description="Disordered" evidence="2">
    <location>
        <begin position="146"/>
        <end position="166"/>
    </location>
</feature>
<feature type="region of interest" description="Disordered" evidence="2">
    <location>
        <begin position="230"/>
        <end position="272"/>
    </location>
</feature>
<feature type="region of interest" description="Disordered" evidence="2">
    <location>
        <begin position="1"/>
        <end position="21"/>
    </location>
</feature>
<name>A0AAP0HMI9_9MAGN</name>
<dbReference type="Gene3D" id="1.20.58.70">
    <property type="match status" value="1"/>
</dbReference>
<dbReference type="AlphaFoldDB" id="A0AAP0HMI9"/>
<comment type="caution">
    <text evidence="5">The sequence shown here is derived from an EMBL/GenBank/DDBJ whole genome shotgun (WGS) entry which is preliminary data.</text>
</comment>
<dbReference type="InterPro" id="IPR003609">
    <property type="entry name" value="Pan_app"/>
</dbReference>
<dbReference type="InterPro" id="IPR000727">
    <property type="entry name" value="T_SNARE_dom"/>
</dbReference>
<sequence>MPILYGNRREGGREDDRGFDSVGESENFVQRVIREEGRGRVVETIREIEERRDAVREIERGLLELRQLSVLGFEFDVLLQVARASSFVRGGTQQLVTAKKHQRNSRKWTCYGIILLLIIILVIVLPIALRKYELIGVKEWKGGHVAPPPTSPPPPAQTLVPQPRSAAAPDAGRRCLSCRAVIPLPLVADCKLRHATVPTAPPLLTTAALLPLGRRSAPAHLAQPPTVLRSPAANAAESRPPVRSSPPVTIRGGRREREAAAGGAERRESASLRGGRWQAAAIAVAGERITGGKRASAASEGRGLGFMRGGGGGERGHLTQENMNLPDTSNARVDMSLCIKECEIQCRNNCSCTAYSSAYVDGSGCIAWFRDLNDVRDFPEWGQDLHGSYGKIKDARSLELVDLSMGTSFPELEVAKFIQVGILSIQENANYRPTTSTIILMLGNEITSPTPKQPGFVSTSNVNHQSSSTTETGSAP</sequence>
<dbReference type="Proteomes" id="UP001420932">
    <property type="component" value="Unassembled WGS sequence"/>
</dbReference>
<feature type="compositionally biased region" description="Basic and acidic residues" evidence="2">
    <location>
        <begin position="7"/>
        <end position="19"/>
    </location>
</feature>
<keyword evidence="6" id="KW-1185">Reference proteome</keyword>
<organism evidence="5 6">
    <name type="scientific">Stephania yunnanensis</name>
    <dbReference type="NCBI Taxonomy" id="152371"/>
    <lineage>
        <taxon>Eukaryota</taxon>
        <taxon>Viridiplantae</taxon>
        <taxon>Streptophyta</taxon>
        <taxon>Embryophyta</taxon>
        <taxon>Tracheophyta</taxon>
        <taxon>Spermatophyta</taxon>
        <taxon>Magnoliopsida</taxon>
        <taxon>Ranunculales</taxon>
        <taxon>Menispermaceae</taxon>
        <taxon>Menispermoideae</taxon>
        <taxon>Cissampelideae</taxon>
        <taxon>Stephania</taxon>
    </lineage>
</organism>
<keyword evidence="1" id="KW-0653">Protein transport</keyword>
<evidence type="ECO:0000256" key="3">
    <source>
        <dbReference type="SAM" id="Phobius"/>
    </source>
</evidence>
<evidence type="ECO:0000313" key="6">
    <source>
        <dbReference type="Proteomes" id="UP001420932"/>
    </source>
</evidence>
<keyword evidence="3" id="KW-0472">Membrane</keyword>
<accession>A0AAP0HMI9</accession>
<evidence type="ECO:0000259" key="4">
    <source>
        <dbReference type="SMART" id="SM00473"/>
    </source>
</evidence>
<feature type="domain" description="Apple" evidence="4">
    <location>
        <begin position="312"/>
        <end position="389"/>
    </location>
</feature>
<dbReference type="PANTHER" id="PTHR32444">
    <property type="entry name" value="BULB-TYPE LECTIN DOMAIN-CONTAINING PROTEIN"/>
    <property type="match status" value="1"/>
</dbReference>
<protein>
    <recommendedName>
        <fullName evidence="4">Apple domain-containing protein</fullName>
    </recommendedName>
</protein>
<feature type="compositionally biased region" description="Low complexity" evidence="2">
    <location>
        <begin position="238"/>
        <end position="248"/>
    </location>
</feature>
<feature type="region of interest" description="Disordered" evidence="2">
    <location>
        <begin position="451"/>
        <end position="476"/>
    </location>
</feature>
<keyword evidence="3" id="KW-0812">Transmembrane</keyword>
<proteinExistence type="predicted"/>
<feature type="compositionally biased region" description="Basic and acidic residues" evidence="2">
    <location>
        <begin position="253"/>
        <end position="270"/>
    </location>
</feature>
<dbReference type="GO" id="GO:0016192">
    <property type="term" value="P:vesicle-mediated transport"/>
    <property type="evidence" value="ECO:0007669"/>
    <property type="project" value="InterPro"/>
</dbReference>
<dbReference type="SMART" id="SM00473">
    <property type="entry name" value="PAN_AP"/>
    <property type="match status" value="1"/>
</dbReference>